<comment type="similarity">
    <text evidence="7">Belongs to the binding-protein-dependent transport system permease family.</text>
</comment>
<dbReference type="SUPFAM" id="SSF161098">
    <property type="entry name" value="MetI-like"/>
    <property type="match status" value="1"/>
</dbReference>
<dbReference type="KEGG" id="dde:Dde_1327"/>
<evidence type="ECO:0000313" key="9">
    <source>
        <dbReference type="EMBL" id="ABB38128.1"/>
    </source>
</evidence>
<protein>
    <submittedName>
        <fullName evidence="9">ABC-type transporter, integral membrane subunit</fullName>
    </submittedName>
</protein>
<dbReference type="InterPro" id="IPR000515">
    <property type="entry name" value="MetI-like"/>
</dbReference>
<dbReference type="GO" id="GO:0055085">
    <property type="term" value="P:transmembrane transport"/>
    <property type="evidence" value="ECO:0007669"/>
    <property type="project" value="InterPro"/>
</dbReference>
<dbReference type="EMBL" id="CP000112">
    <property type="protein sequence ID" value="ABB38128.1"/>
    <property type="molecule type" value="Genomic_DNA"/>
</dbReference>
<feature type="domain" description="ABC transmembrane type-1" evidence="8">
    <location>
        <begin position="72"/>
        <end position="262"/>
    </location>
</feature>
<reference evidence="9 10" key="1">
    <citation type="journal article" date="2011" name="J. Bacteriol.">
        <title>Complete genome sequence and updated annotation of Desulfovibrio alaskensis G20.</title>
        <authorList>
            <person name="Hauser L.J."/>
            <person name="Land M.L."/>
            <person name="Brown S.D."/>
            <person name="Larimer F."/>
            <person name="Keller K.L."/>
            <person name="Rapp-Giles B.J."/>
            <person name="Price M.N."/>
            <person name="Lin M."/>
            <person name="Bruce D.C."/>
            <person name="Detter J.C."/>
            <person name="Tapia R."/>
            <person name="Han C.S."/>
            <person name="Goodwin L.A."/>
            <person name="Cheng J.F."/>
            <person name="Pitluck S."/>
            <person name="Copeland A."/>
            <person name="Lucas S."/>
            <person name="Nolan M."/>
            <person name="Lapidus A.L."/>
            <person name="Palumbo A.V."/>
            <person name="Wall J.D."/>
        </authorList>
    </citation>
    <scope>NUCLEOTIDE SEQUENCE [LARGE SCALE GENOMIC DNA]</scope>
    <source>
        <strain evidence="10">ATCC BAA 1058 / DSM 17464 / G20</strain>
    </source>
</reference>
<dbReference type="PROSITE" id="PS50928">
    <property type="entry name" value="ABC_TM1"/>
    <property type="match status" value="1"/>
</dbReference>
<keyword evidence="6 7" id="KW-0472">Membrane</keyword>
<dbReference type="STRING" id="207559.Dde_1327"/>
<comment type="subcellular location">
    <subcellularLocation>
        <location evidence="1 7">Cell membrane</location>
        <topology evidence="1 7">Multi-pass membrane protein</topology>
    </subcellularLocation>
</comment>
<dbReference type="GO" id="GO:0005886">
    <property type="term" value="C:plasma membrane"/>
    <property type="evidence" value="ECO:0007669"/>
    <property type="project" value="UniProtKB-SubCell"/>
</dbReference>
<dbReference type="PANTHER" id="PTHR43386">
    <property type="entry name" value="OLIGOPEPTIDE TRANSPORT SYSTEM PERMEASE PROTEIN APPC"/>
    <property type="match status" value="1"/>
</dbReference>
<keyword evidence="10" id="KW-1185">Reference proteome</keyword>
<evidence type="ECO:0000256" key="7">
    <source>
        <dbReference type="RuleBase" id="RU363032"/>
    </source>
</evidence>
<organism evidence="9 10">
    <name type="scientific">Oleidesulfovibrio alaskensis (strain ATCC BAA-1058 / DSM 17464 / G20)</name>
    <name type="common">Desulfovibrio alaskensis</name>
    <dbReference type="NCBI Taxonomy" id="207559"/>
    <lineage>
        <taxon>Bacteria</taxon>
        <taxon>Pseudomonadati</taxon>
        <taxon>Thermodesulfobacteriota</taxon>
        <taxon>Desulfovibrionia</taxon>
        <taxon>Desulfovibrionales</taxon>
        <taxon>Desulfovibrionaceae</taxon>
        <taxon>Oleidesulfovibrio</taxon>
    </lineage>
</organism>
<feature type="transmembrane region" description="Helical" evidence="7">
    <location>
        <begin position="74"/>
        <end position="101"/>
    </location>
</feature>
<keyword evidence="3" id="KW-1003">Cell membrane</keyword>
<dbReference type="RefSeq" id="WP_011367307.1">
    <property type="nucleotide sequence ID" value="NC_007519.1"/>
</dbReference>
<feature type="transmembrane region" description="Helical" evidence="7">
    <location>
        <begin position="121"/>
        <end position="145"/>
    </location>
</feature>
<dbReference type="CDD" id="cd06261">
    <property type="entry name" value="TM_PBP2"/>
    <property type="match status" value="1"/>
</dbReference>
<dbReference type="InterPro" id="IPR050366">
    <property type="entry name" value="BP-dependent_transpt_permease"/>
</dbReference>
<dbReference type="HOGENOM" id="CLU_028518_5_4_7"/>
<dbReference type="AlphaFoldDB" id="Q312L8"/>
<feature type="transmembrane region" description="Helical" evidence="7">
    <location>
        <begin position="239"/>
        <end position="258"/>
    </location>
</feature>
<name>Q312L8_OLEA2</name>
<evidence type="ECO:0000256" key="6">
    <source>
        <dbReference type="ARBA" id="ARBA00023136"/>
    </source>
</evidence>
<evidence type="ECO:0000259" key="8">
    <source>
        <dbReference type="PROSITE" id="PS50928"/>
    </source>
</evidence>
<evidence type="ECO:0000256" key="4">
    <source>
        <dbReference type="ARBA" id="ARBA00022692"/>
    </source>
</evidence>
<sequence length="276" mass="29715">MAALATDRRTRTIMTIAACTALFAAVFAGAWLYGDSGEVTRLTLRKLPPDFSHPFGTDWLGRDMFARTLKGLRISLFVGLSAAACSAVVALVLGLAAATMGKTVDAVVTWLVDVAMATPHLVLLILISFACGGGAKGVIIAVAASHWPSLTRVIRAEVMQLQSSEYVMLSHQLGKSRMFIARRHMLPHVIPQFIIGLLLLFPHAILHAAALTFLGFGMSPHTPAIGVLLAESMRYLSMGLWWLAVAPGLTLVITVKTFDILGSNIRALLDPRTCRE</sequence>
<evidence type="ECO:0000256" key="1">
    <source>
        <dbReference type="ARBA" id="ARBA00004651"/>
    </source>
</evidence>
<dbReference type="eggNOG" id="COG1173">
    <property type="taxonomic scope" value="Bacteria"/>
</dbReference>
<accession>Q312L8</accession>
<proteinExistence type="inferred from homology"/>
<keyword evidence="4 7" id="KW-0812">Transmembrane</keyword>
<dbReference type="InterPro" id="IPR035906">
    <property type="entry name" value="MetI-like_sf"/>
</dbReference>
<keyword evidence="5 7" id="KW-1133">Transmembrane helix</keyword>
<evidence type="ECO:0000256" key="3">
    <source>
        <dbReference type="ARBA" id="ARBA00022475"/>
    </source>
</evidence>
<feature type="transmembrane region" description="Helical" evidence="7">
    <location>
        <begin position="193"/>
        <end position="219"/>
    </location>
</feature>
<evidence type="ECO:0000256" key="2">
    <source>
        <dbReference type="ARBA" id="ARBA00022448"/>
    </source>
</evidence>
<feature type="transmembrane region" description="Helical" evidence="7">
    <location>
        <begin position="12"/>
        <end position="33"/>
    </location>
</feature>
<dbReference type="Gene3D" id="1.10.3720.10">
    <property type="entry name" value="MetI-like"/>
    <property type="match status" value="1"/>
</dbReference>
<evidence type="ECO:0000313" key="10">
    <source>
        <dbReference type="Proteomes" id="UP000002710"/>
    </source>
</evidence>
<dbReference type="PANTHER" id="PTHR43386:SF23">
    <property type="entry name" value="ABC TRANSPORTER"/>
    <property type="match status" value="1"/>
</dbReference>
<dbReference type="Pfam" id="PF00528">
    <property type="entry name" value="BPD_transp_1"/>
    <property type="match status" value="1"/>
</dbReference>
<dbReference type="Proteomes" id="UP000002710">
    <property type="component" value="Chromosome"/>
</dbReference>
<keyword evidence="2 7" id="KW-0813">Transport</keyword>
<evidence type="ECO:0000256" key="5">
    <source>
        <dbReference type="ARBA" id="ARBA00022989"/>
    </source>
</evidence>
<gene>
    <name evidence="9" type="ordered locus">Dde_1327</name>
</gene>